<evidence type="ECO:0000313" key="1">
    <source>
        <dbReference type="EMBL" id="CAG8520600.1"/>
    </source>
</evidence>
<dbReference type="EMBL" id="CAJVPT010005481">
    <property type="protein sequence ID" value="CAG8520600.1"/>
    <property type="molecule type" value="Genomic_DNA"/>
</dbReference>
<comment type="caution">
    <text evidence="1">The sequence shown here is derived from an EMBL/GenBank/DDBJ whole genome shotgun (WGS) entry which is preliminary data.</text>
</comment>
<evidence type="ECO:0000313" key="2">
    <source>
        <dbReference type="Proteomes" id="UP000789525"/>
    </source>
</evidence>
<keyword evidence="2" id="KW-1185">Reference proteome</keyword>
<sequence>MSSTPEQNSDDDGVDERHKSVNTVIQEVRIIKDQLQTSTIPDSIKRMKSHEILPTELQHPPLGKADDVREKFVQSGQMLIIYNKKVYKLNKWIKYHPGGDLAILHMIGKDATDEINAFHPEYVTNKKIHSFYVGEYTENDAQQSLPIENGLSFAEEQSISESYRKLESKIKELGLYDCNYWYYALEASRYVLLITSAWLLVIYGTQTIHYFLKLGPIESFPRKMTRTTMDVDCPWWMDWFHGGLQYQTIHHLFPRVPRHNLRKCQPLIKHFCKEVGIEYHLYGFIKGNEMVLGVLRDVSNQLNLLGKVAKSHADRHLMEMS</sequence>
<name>A0ACA9LBL9_9GLOM</name>
<dbReference type="Proteomes" id="UP000789525">
    <property type="component" value="Unassembled WGS sequence"/>
</dbReference>
<proteinExistence type="predicted"/>
<feature type="non-terminal residue" evidence="1">
    <location>
        <position position="321"/>
    </location>
</feature>
<gene>
    <name evidence="1" type="ORF">ACOLOM_LOCUS3635</name>
</gene>
<organism evidence="1 2">
    <name type="scientific">Acaulospora colombiana</name>
    <dbReference type="NCBI Taxonomy" id="27376"/>
    <lineage>
        <taxon>Eukaryota</taxon>
        <taxon>Fungi</taxon>
        <taxon>Fungi incertae sedis</taxon>
        <taxon>Mucoromycota</taxon>
        <taxon>Glomeromycotina</taxon>
        <taxon>Glomeromycetes</taxon>
        <taxon>Diversisporales</taxon>
        <taxon>Acaulosporaceae</taxon>
        <taxon>Acaulospora</taxon>
    </lineage>
</organism>
<protein>
    <submittedName>
        <fullName evidence="1">1672_t:CDS:1</fullName>
    </submittedName>
</protein>
<reference evidence="1" key="1">
    <citation type="submission" date="2021-06" db="EMBL/GenBank/DDBJ databases">
        <authorList>
            <person name="Kallberg Y."/>
            <person name="Tangrot J."/>
            <person name="Rosling A."/>
        </authorList>
    </citation>
    <scope>NUCLEOTIDE SEQUENCE</scope>
    <source>
        <strain evidence="1">CL356</strain>
    </source>
</reference>
<accession>A0ACA9LBL9</accession>